<sequence length="214" mass="22869">MARVPEPLSAGRGVVRRAWSLVLCAGLVLLPSGATAAPGADRLRIVSATGAGPGCRQGAYLASVSEDAQAFLILYDDFRAEVPSGGRYGDFTNCSLLLNVDVPERMSYSLTKVVHEGSGRMTRHARIALMSNVFFVGQAQPVPTVNDRLVADDDKHHGFLSVEEIGAPQWSECGRDSLLRVFSGLRAEAPAGGRAEAYFGGTTSETLHFRTRSC</sequence>
<evidence type="ECO:0000313" key="2">
    <source>
        <dbReference type="EMBL" id="GGK20476.1"/>
    </source>
</evidence>
<reference evidence="2" key="2">
    <citation type="submission" date="2020-09" db="EMBL/GenBank/DDBJ databases">
        <authorList>
            <person name="Sun Q."/>
            <person name="Ohkuma M."/>
        </authorList>
    </citation>
    <scope>NUCLEOTIDE SEQUENCE</scope>
    <source>
        <strain evidence="2">JCM 3091</strain>
    </source>
</reference>
<dbReference type="PANTHER" id="PTHR38847">
    <property type="match status" value="1"/>
</dbReference>
<gene>
    <name evidence="2" type="ORF">GCM10010124_11360</name>
</gene>
<feature type="signal peptide" evidence="1">
    <location>
        <begin position="1"/>
        <end position="36"/>
    </location>
</feature>
<name>A0A8J3FHA8_9ACTN</name>
<dbReference type="InterPro" id="IPR025649">
    <property type="entry name" value="DUF4360"/>
</dbReference>
<keyword evidence="1" id="KW-0732">Signal</keyword>
<feature type="chain" id="PRO_5035194304" description="DUF4360 domain-containing protein" evidence="1">
    <location>
        <begin position="37"/>
        <end position="214"/>
    </location>
</feature>
<dbReference type="RefSeq" id="WP_308425672.1">
    <property type="nucleotide sequence ID" value="NZ_BMQC01000003.1"/>
</dbReference>
<dbReference type="Proteomes" id="UP000662200">
    <property type="component" value="Unassembled WGS sequence"/>
</dbReference>
<evidence type="ECO:0008006" key="4">
    <source>
        <dbReference type="Google" id="ProtNLM"/>
    </source>
</evidence>
<evidence type="ECO:0000256" key="1">
    <source>
        <dbReference type="SAM" id="SignalP"/>
    </source>
</evidence>
<reference evidence="2" key="1">
    <citation type="journal article" date="2014" name="Int. J. Syst. Evol. Microbiol.">
        <title>Complete genome sequence of Corynebacterium casei LMG S-19264T (=DSM 44701T), isolated from a smear-ripened cheese.</title>
        <authorList>
            <consortium name="US DOE Joint Genome Institute (JGI-PGF)"/>
            <person name="Walter F."/>
            <person name="Albersmeier A."/>
            <person name="Kalinowski J."/>
            <person name="Ruckert C."/>
        </authorList>
    </citation>
    <scope>NUCLEOTIDE SEQUENCE</scope>
    <source>
        <strain evidence="2">JCM 3091</strain>
    </source>
</reference>
<dbReference type="AlphaFoldDB" id="A0A8J3FHA8"/>
<protein>
    <recommendedName>
        <fullName evidence="4">DUF4360 domain-containing protein</fullName>
    </recommendedName>
</protein>
<keyword evidence="3" id="KW-1185">Reference proteome</keyword>
<evidence type="ECO:0000313" key="3">
    <source>
        <dbReference type="Proteomes" id="UP000662200"/>
    </source>
</evidence>
<dbReference type="Pfam" id="PF14273">
    <property type="entry name" value="DUF4360"/>
    <property type="match status" value="1"/>
</dbReference>
<accession>A0A8J3FHA8</accession>
<dbReference type="PANTHER" id="PTHR38847:SF1">
    <property type="entry name" value="PSEUDOURIDINE SYNTHASE RSUA_RLUA-LIKE DOMAIN-CONTAINING PROTEIN"/>
    <property type="match status" value="1"/>
</dbReference>
<dbReference type="EMBL" id="BMQC01000003">
    <property type="protein sequence ID" value="GGK20476.1"/>
    <property type="molecule type" value="Genomic_DNA"/>
</dbReference>
<organism evidence="2 3">
    <name type="scientific">Pilimelia terevasa</name>
    <dbReference type="NCBI Taxonomy" id="53372"/>
    <lineage>
        <taxon>Bacteria</taxon>
        <taxon>Bacillati</taxon>
        <taxon>Actinomycetota</taxon>
        <taxon>Actinomycetes</taxon>
        <taxon>Micromonosporales</taxon>
        <taxon>Micromonosporaceae</taxon>
        <taxon>Pilimelia</taxon>
    </lineage>
</organism>
<proteinExistence type="predicted"/>
<comment type="caution">
    <text evidence="2">The sequence shown here is derived from an EMBL/GenBank/DDBJ whole genome shotgun (WGS) entry which is preliminary data.</text>
</comment>